<dbReference type="EMBL" id="QRAV01000020">
    <property type="protein sequence ID" value="RDL14184.1"/>
    <property type="molecule type" value="Genomic_DNA"/>
</dbReference>
<feature type="compositionally biased region" description="Polar residues" evidence="1">
    <location>
        <begin position="11"/>
        <end position="21"/>
    </location>
</feature>
<dbReference type="Gene3D" id="3.40.190.100">
    <property type="entry name" value="Glycine betaine-binding periplasmic protein, domain 2"/>
    <property type="match status" value="1"/>
</dbReference>
<feature type="domain" description="ABC-type glycine betaine transport system substrate-binding" evidence="2">
    <location>
        <begin position="32"/>
        <end position="283"/>
    </location>
</feature>
<gene>
    <name evidence="3" type="ORF">DEU51_1204</name>
</gene>
<dbReference type="GO" id="GO:0043190">
    <property type="term" value="C:ATP-binding cassette (ABC) transporter complex"/>
    <property type="evidence" value="ECO:0007669"/>
    <property type="project" value="InterPro"/>
</dbReference>
<organism evidence="3 4">
    <name type="scientific">Pseudomonas jessenii</name>
    <dbReference type="NCBI Taxonomy" id="77298"/>
    <lineage>
        <taxon>Bacteria</taxon>
        <taxon>Pseudomonadati</taxon>
        <taxon>Pseudomonadota</taxon>
        <taxon>Gammaproteobacteria</taxon>
        <taxon>Pseudomonadales</taxon>
        <taxon>Pseudomonadaceae</taxon>
        <taxon>Pseudomonas</taxon>
    </lineage>
</organism>
<dbReference type="Pfam" id="PF04069">
    <property type="entry name" value="OpuAC"/>
    <property type="match status" value="1"/>
</dbReference>
<dbReference type="SUPFAM" id="SSF53850">
    <property type="entry name" value="Periplasmic binding protein-like II"/>
    <property type="match status" value="1"/>
</dbReference>
<feature type="region of interest" description="Disordered" evidence="1">
    <location>
        <begin position="1"/>
        <end position="21"/>
    </location>
</feature>
<proteinExistence type="predicted"/>
<dbReference type="AlphaFoldDB" id="A0A370S3F4"/>
<evidence type="ECO:0000313" key="3">
    <source>
        <dbReference type="EMBL" id="RDL14184.1"/>
    </source>
</evidence>
<dbReference type="GO" id="GO:0022857">
    <property type="term" value="F:transmembrane transporter activity"/>
    <property type="evidence" value="ECO:0007669"/>
    <property type="project" value="InterPro"/>
</dbReference>
<evidence type="ECO:0000256" key="1">
    <source>
        <dbReference type="SAM" id="MobiDB-lite"/>
    </source>
</evidence>
<sequence>MRNPSPRRSAKTQAVPHQSFSKANVASGPRIVRLGVTDLSFHRATAAVVAIVMQRMGLTVERQYALHEVNFRRLREGSIDMLASAWLPFSHGIYKQAVDAVAPTRELGLHYQPYAFWGVPDYVNESEVASIEDLFNPEVRSRMHPVIQGIGLGAGITRFSMTIMEKYGLRNAGYQFRTGTQDECVEAFEALYRERRWGIVPLWHPHFLHHRYRIRNLKDPKGLLGSIDRAVLLAREDRLALLTSAEIQVLDNIRLSNLTVSELDDAFNRGDQSADNAANDWLARHPEILSAWLKPLD</sequence>
<reference evidence="3 4" key="1">
    <citation type="submission" date="2018-07" db="EMBL/GenBank/DDBJ databases">
        <title>Genome sequencing of rice bacterial endophytes.</title>
        <authorList>
            <person name="Venturi V."/>
        </authorList>
    </citation>
    <scope>NUCLEOTIDE SEQUENCE [LARGE SCALE GENOMIC DNA]</scope>
    <source>
        <strain evidence="3 4">E2333</strain>
    </source>
</reference>
<dbReference type="Proteomes" id="UP000255365">
    <property type="component" value="Unassembled WGS sequence"/>
</dbReference>
<dbReference type="Gene3D" id="3.40.190.10">
    <property type="entry name" value="Periplasmic binding protein-like II"/>
    <property type="match status" value="1"/>
</dbReference>
<evidence type="ECO:0000259" key="2">
    <source>
        <dbReference type="Pfam" id="PF04069"/>
    </source>
</evidence>
<name>A0A370S3F4_PSEJE</name>
<accession>A0A370S3F4</accession>
<protein>
    <submittedName>
        <fullName evidence="3">Glycine betaine/proline transport system substrate-binding protein</fullName>
    </submittedName>
</protein>
<comment type="caution">
    <text evidence="3">The sequence shown here is derived from an EMBL/GenBank/DDBJ whole genome shotgun (WGS) entry which is preliminary data.</text>
</comment>
<dbReference type="InterPro" id="IPR007210">
    <property type="entry name" value="ABC_Gly_betaine_transp_sub-bd"/>
</dbReference>
<dbReference type="RefSeq" id="WP_115148072.1">
    <property type="nucleotide sequence ID" value="NZ_QRAV01000020.1"/>
</dbReference>
<evidence type="ECO:0000313" key="4">
    <source>
        <dbReference type="Proteomes" id="UP000255365"/>
    </source>
</evidence>